<dbReference type="AlphaFoldDB" id="A0A061R8N6"/>
<evidence type="ECO:0000313" key="2">
    <source>
        <dbReference type="EMBL" id="JAC66876.1"/>
    </source>
</evidence>
<feature type="compositionally biased region" description="Low complexity" evidence="1">
    <location>
        <begin position="306"/>
        <end position="321"/>
    </location>
</feature>
<feature type="compositionally biased region" description="Basic and acidic residues" evidence="1">
    <location>
        <begin position="235"/>
        <end position="245"/>
    </location>
</feature>
<feature type="compositionally biased region" description="Acidic residues" evidence="1">
    <location>
        <begin position="71"/>
        <end position="89"/>
    </location>
</feature>
<feature type="compositionally biased region" description="Polar residues" evidence="1">
    <location>
        <begin position="1"/>
        <end position="10"/>
    </location>
</feature>
<feature type="compositionally biased region" description="Polar residues" evidence="1">
    <location>
        <begin position="368"/>
        <end position="384"/>
    </location>
</feature>
<feature type="region of interest" description="Disordered" evidence="1">
    <location>
        <begin position="222"/>
        <end position="400"/>
    </location>
</feature>
<accession>A0A061R8N6</accession>
<reference evidence="2" key="1">
    <citation type="submission" date="2014-05" db="EMBL/GenBank/DDBJ databases">
        <title>The transcriptome of the halophilic microalga Tetraselmis sp. GSL018 isolated from the Great Salt Lake, Utah.</title>
        <authorList>
            <person name="Jinkerson R.E."/>
            <person name="D'Adamo S."/>
            <person name="Posewitz M.C."/>
        </authorList>
    </citation>
    <scope>NUCLEOTIDE SEQUENCE</scope>
    <source>
        <strain evidence="2">GSL018</strain>
    </source>
</reference>
<proteinExistence type="predicted"/>
<name>A0A061R8N6_9CHLO</name>
<organism evidence="2">
    <name type="scientific">Tetraselmis sp. GSL018</name>
    <dbReference type="NCBI Taxonomy" id="582737"/>
    <lineage>
        <taxon>Eukaryota</taxon>
        <taxon>Viridiplantae</taxon>
        <taxon>Chlorophyta</taxon>
        <taxon>core chlorophytes</taxon>
        <taxon>Chlorodendrophyceae</taxon>
        <taxon>Chlorodendrales</taxon>
        <taxon>Chlorodendraceae</taxon>
        <taxon>Tetraselmis</taxon>
    </lineage>
</organism>
<dbReference type="EMBL" id="GBEZ01019715">
    <property type="protein sequence ID" value="JAC66876.1"/>
    <property type="molecule type" value="Transcribed_RNA"/>
</dbReference>
<gene>
    <name evidence="2" type="ORF">TSPGSL018_12579</name>
</gene>
<feature type="region of interest" description="Disordered" evidence="1">
    <location>
        <begin position="115"/>
        <end position="147"/>
    </location>
</feature>
<feature type="compositionally biased region" description="Low complexity" evidence="1">
    <location>
        <begin position="287"/>
        <end position="296"/>
    </location>
</feature>
<evidence type="ECO:0000256" key="1">
    <source>
        <dbReference type="SAM" id="MobiDB-lite"/>
    </source>
</evidence>
<feature type="region of interest" description="Disordered" evidence="1">
    <location>
        <begin position="1"/>
        <end position="100"/>
    </location>
</feature>
<sequence length="400" mass="41325">MKHHTAQTGATAVASEAVDSGEVLERLTLPKLKAGEAGKHNVGTDSQNLDPEDSLETPGFEGVDDLVFLDGLEEVVPEGGNEEEGESEAEGGSGGGMDVLMPLDVPQVAVTAGHIRTPHRGSSSSRAEVSPGSDGEGPSFHDPEDAFFHDGVEEVVADWRAEDPEQADSEADSALSELAIRDANEQGSTVIRDTFFLDGLEEVATPAEEADMVGYMPPVDVPPLPAEECPSRICTGDRRSPREEEGPGCEPSWSEEADAFFLVHGGAEQQDQTGGACSNGAGPSASALDLPLQRRLSLPRRDRRAAASAEAGAAGPDGSSESSEEGLGPGERAERRAPSGVPNSRAAGGDGGSITGSEDALPWPPHTGTPNNTPIDSGCTNSPKSVRPSRHGSGILSADA</sequence>
<protein>
    <submittedName>
        <fullName evidence="2">Uncharacterized protein</fullName>
    </submittedName>
</protein>